<evidence type="ECO:0000313" key="2">
    <source>
        <dbReference type="EMBL" id="QWQ37416.1"/>
    </source>
</evidence>
<dbReference type="InterPro" id="IPR037401">
    <property type="entry name" value="SnoaL-like"/>
</dbReference>
<dbReference type="Pfam" id="PF13577">
    <property type="entry name" value="SnoaL_4"/>
    <property type="match status" value="1"/>
</dbReference>
<dbReference type="InterPro" id="IPR032710">
    <property type="entry name" value="NTF2-like_dom_sf"/>
</dbReference>
<accession>A0A975XLY8</accession>
<protein>
    <submittedName>
        <fullName evidence="2">Nuclear transport factor 2 family protein</fullName>
    </submittedName>
</protein>
<dbReference type="RefSeq" id="WP_104054723.1">
    <property type="nucleotide sequence ID" value="NZ_CP076456.1"/>
</dbReference>
<name>A0A975XLY8_9MICC</name>
<feature type="domain" description="SnoaL-like" evidence="1">
    <location>
        <begin position="15"/>
        <end position="146"/>
    </location>
</feature>
<dbReference type="AlphaFoldDB" id="A0A975XLY8"/>
<dbReference type="EMBL" id="CP076456">
    <property type="protein sequence ID" value="QWQ37416.1"/>
    <property type="molecule type" value="Genomic_DNA"/>
</dbReference>
<dbReference type="Proteomes" id="UP000680588">
    <property type="component" value="Chromosome"/>
</dbReference>
<dbReference type="Gene3D" id="3.10.450.50">
    <property type="match status" value="1"/>
</dbReference>
<dbReference type="SUPFAM" id="SSF54427">
    <property type="entry name" value="NTF2-like"/>
    <property type="match status" value="1"/>
</dbReference>
<keyword evidence="3" id="KW-1185">Reference proteome</keyword>
<sequence length="168" mass="17789">MSPLTGIAALQERIQRLEDHQEILGVLAAYGPAVDSGSADAVAELWTGDGSYTYSLGDGEATLTGPEDFRGMVHGPSHQKIIAEGSSHFLGIPDIRVSGDTAVATGYSMLVRHRDGTDPGYYVDRLSANRWELARTGSGWKVTARTNSLLDGRAASRQMLAKAGSAAL</sequence>
<evidence type="ECO:0000259" key="1">
    <source>
        <dbReference type="Pfam" id="PF13577"/>
    </source>
</evidence>
<dbReference type="KEGG" id="asun:KG104_06680"/>
<proteinExistence type="predicted"/>
<reference evidence="2" key="1">
    <citation type="submission" date="2021-06" db="EMBL/GenBank/DDBJ databases">
        <title>Novel species in genus Arthrobacter.</title>
        <authorList>
            <person name="Zhang G."/>
        </authorList>
    </citation>
    <scope>NUCLEOTIDE SEQUENCE</scope>
    <source>
        <strain evidence="2">Zg-ZUI122</strain>
    </source>
</reference>
<evidence type="ECO:0000313" key="3">
    <source>
        <dbReference type="Proteomes" id="UP000680588"/>
    </source>
</evidence>
<gene>
    <name evidence="2" type="ORF">KG104_06680</name>
</gene>
<organism evidence="2 3">
    <name type="scientific">Arthrobacter sunyaminii</name>
    <dbReference type="NCBI Taxonomy" id="2816859"/>
    <lineage>
        <taxon>Bacteria</taxon>
        <taxon>Bacillati</taxon>
        <taxon>Actinomycetota</taxon>
        <taxon>Actinomycetes</taxon>
        <taxon>Micrococcales</taxon>
        <taxon>Micrococcaceae</taxon>
        <taxon>Arthrobacter</taxon>
    </lineage>
</organism>